<dbReference type="InterPro" id="IPR036116">
    <property type="entry name" value="FN3_sf"/>
</dbReference>
<feature type="domain" description="Fibronectin type-III" evidence="1">
    <location>
        <begin position="791"/>
        <end position="901"/>
    </location>
</feature>
<dbReference type="InterPro" id="IPR003961">
    <property type="entry name" value="FN3_dom"/>
</dbReference>
<dbReference type="RefSeq" id="WP_012376243.1">
    <property type="nucleotide sequence ID" value="NC_010571.1"/>
</dbReference>
<evidence type="ECO:0000259" key="1">
    <source>
        <dbReference type="PROSITE" id="PS50853"/>
    </source>
</evidence>
<dbReference type="Gene3D" id="2.60.40.10">
    <property type="entry name" value="Immunoglobulins"/>
    <property type="match status" value="1"/>
</dbReference>
<sequence>MPFLANPAFWKGVAAALKWLATSKSWWAIGARLVLTVAASYGIGRMMQRKLGGLTNGNPLDVTRDPLTPRRVIWGHCRTGGAMRLHHVRDVPGDPPNEYLYLILVWCAHRARAIDYLMFNDEIVRFDAAGDALGTYAGFARVTHHLGEWNQEADANFLAEIPGIWTSTDRLRGCTYSAIRLKADQSKWPTGLPLITAVGRWRIPYDPRDEAQDPDDDSTWEYTDNAAVCWHDFNRGVPVRDHTGSLVRLYGLNAQDDEIVTAAAITAANTSDELVGLAAPLTRTLDYTGGQAWIGTWEEELDGLVAGMVVSGPDIPPSAVIASISRVVPFGFTLDLAPTGTHAGATVSFADAEARRYTVAGAYDLDAQCSTVVDSFISATAGKMYDVAGDVVIRVGAWEEPDVELDMSALRGAVSVSTPLSWREKLNHVRGVYTNPDAAYNRTPFPAVVSDAFVALDGVELATDLDLAFVASSAQAQRLAKIKLLRTRQGTIATKACNLRALEAVAGENYRFTFEPLGWDAKAFELLRFDLSIERDKKAKPGFVIDITGQETDASIFDWLTDEENVDDPAPNTNLPNPRVVPTPTGLTLTPAAFLQPDGTSLSRLLATWTAAPSAWVQGGGSIELQYKTTAAPVWQTRMLPGTAEHEILADLCGLLDYDVRLRFRNMLGVYGAYCAPVTETAPADSVVPSAPTGLTASAGTGKAVQLSWTKHSDPRVAEYGIYRHSSNTPASATRIGQVSGTSFVDLKMPLDATSYYWVTAESASNVESAKSTVASATPQSIPEGGIDPTPPGNPSAPTLYITGTTIAADGSATAKLVINLPALPSLAVGLNVFWRVHGVAAGWVLADQIDEDRRAADSRATIDDLPTGTSVDVAVQAYSAYGICSAVVEATGSPFTTPTPAAPSAPSGLVLSTTASDVNRVPPAYAGSGGTKYSAAMLKWTASPSKDVAYYEIRRDAGVPITLGRTKGTETEFPLYAGLQINSVTDDIGVRAVSRSGVGSTWTTKTVPHSFTDNYGTADMAEQSSSAVAVTGIQTGNGSSVRKVLARYQNSAVPTLTGGAATENFNVSLSNRGFSTKPDAGYAQSSSDAAVLAAYDFDAAGNSSSNAVIRVTRRDGANLGAGPCRFSIELLEYD</sequence>
<accession>B1ZV47</accession>
<dbReference type="HOGENOM" id="CLU_278467_0_0_0"/>
<dbReference type="SMART" id="SM00060">
    <property type="entry name" value="FN3"/>
    <property type="match status" value="1"/>
</dbReference>
<dbReference type="InterPro" id="IPR013783">
    <property type="entry name" value="Ig-like_fold"/>
</dbReference>
<dbReference type="AlphaFoldDB" id="B1ZV47"/>
<dbReference type="SUPFAM" id="SSF49265">
    <property type="entry name" value="Fibronectin type III"/>
    <property type="match status" value="1"/>
</dbReference>
<dbReference type="PROSITE" id="PS50853">
    <property type="entry name" value="FN3"/>
    <property type="match status" value="1"/>
</dbReference>
<dbReference type="KEGG" id="ote:Oter_3437"/>
<reference evidence="2 3" key="1">
    <citation type="journal article" date="2011" name="J. Bacteriol.">
        <title>Genome sequence of the verrucomicrobium Opitutus terrae PB90-1, an abundant inhabitant of rice paddy soil ecosystems.</title>
        <authorList>
            <person name="van Passel M.W."/>
            <person name="Kant R."/>
            <person name="Palva A."/>
            <person name="Copeland A."/>
            <person name="Lucas S."/>
            <person name="Lapidus A."/>
            <person name="Glavina del Rio T."/>
            <person name="Pitluck S."/>
            <person name="Goltsman E."/>
            <person name="Clum A."/>
            <person name="Sun H."/>
            <person name="Schmutz J."/>
            <person name="Larimer F.W."/>
            <person name="Land M.L."/>
            <person name="Hauser L."/>
            <person name="Kyrpides N."/>
            <person name="Mikhailova N."/>
            <person name="Richardson P.P."/>
            <person name="Janssen P.H."/>
            <person name="de Vos W.M."/>
            <person name="Smidt H."/>
        </authorList>
    </citation>
    <scope>NUCLEOTIDE SEQUENCE [LARGE SCALE GENOMIC DNA]</scope>
    <source>
        <strain evidence="3">DSM 11246 / JCM 15787 / PB90-1</strain>
    </source>
</reference>
<dbReference type="STRING" id="452637.Oter_3437"/>
<organism evidence="2 3">
    <name type="scientific">Opitutus terrae (strain DSM 11246 / JCM 15787 / PB90-1)</name>
    <dbReference type="NCBI Taxonomy" id="452637"/>
    <lineage>
        <taxon>Bacteria</taxon>
        <taxon>Pseudomonadati</taxon>
        <taxon>Verrucomicrobiota</taxon>
        <taxon>Opitutia</taxon>
        <taxon>Opitutales</taxon>
        <taxon>Opitutaceae</taxon>
        <taxon>Opitutus</taxon>
    </lineage>
</organism>
<protein>
    <submittedName>
        <fullName evidence="2">Fibronectin type III domain protein</fullName>
    </submittedName>
</protein>
<dbReference type="EMBL" id="CP001032">
    <property type="protein sequence ID" value="ACB76714.1"/>
    <property type="molecule type" value="Genomic_DNA"/>
</dbReference>
<proteinExistence type="predicted"/>
<evidence type="ECO:0000313" key="2">
    <source>
        <dbReference type="EMBL" id="ACB76714.1"/>
    </source>
</evidence>
<dbReference type="OrthoDB" id="109844at2"/>
<gene>
    <name evidence="2" type="ordered locus">Oter_3437</name>
</gene>
<keyword evidence="3" id="KW-1185">Reference proteome</keyword>
<evidence type="ECO:0000313" key="3">
    <source>
        <dbReference type="Proteomes" id="UP000007013"/>
    </source>
</evidence>
<dbReference type="eggNOG" id="COG4733">
    <property type="taxonomic scope" value="Bacteria"/>
</dbReference>
<dbReference type="Proteomes" id="UP000007013">
    <property type="component" value="Chromosome"/>
</dbReference>
<name>B1ZV47_OPITP</name>